<dbReference type="Proteomes" id="UP000232883">
    <property type="component" value="Chromosome"/>
</dbReference>
<gene>
    <name evidence="1" type="ORF">CWM47_21290</name>
</gene>
<name>A0A2K8Z2U0_9BACT</name>
<protein>
    <submittedName>
        <fullName evidence="1">Uncharacterized protein</fullName>
    </submittedName>
</protein>
<sequence length="120" mass="13414">MDQFPYLSQKADALPELWQVGQLVTLAEPHYGPHNPCGSVGVVYVIDTEDPEMPYVGILMESGDDLNLIDALQVHNSFISLGIVPFDYEFSSCQTLMADQQKGLFLTCFHAAHRLMHTDE</sequence>
<keyword evidence="2" id="KW-1185">Reference proteome</keyword>
<organism evidence="1 2">
    <name type="scientific">Spirosoma pollinicola</name>
    <dbReference type="NCBI Taxonomy" id="2057025"/>
    <lineage>
        <taxon>Bacteria</taxon>
        <taxon>Pseudomonadati</taxon>
        <taxon>Bacteroidota</taxon>
        <taxon>Cytophagia</taxon>
        <taxon>Cytophagales</taxon>
        <taxon>Cytophagaceae</taxon>
        <taxon>Spirosoma</taxon>
    </lineage>
</organism>
<dbReference type="EMBL" id="CP025096">
    <property type="protein sequence ID" value="AUD04144.1"/>
    <property type="molecule type" value="Genomic_DNA"/>
</dbReference>
<proteinExistence type="predicted"/>
<evidence type="ECO:0000313" key="2">
    <source>
        <dbReference type="Proteomes" id="UP000232883"/>
    </source>
</evidence>
<dbReference type="KEGG" id="spir:CWM47_21290"/>
<accession>A0A2K8Z2U0</accession>
<dbReference type="AlphaFoldDB" id="A0A2K8Z2U0"/>
<evidence type="ECO:0000313" key="1">
    <source>
        <dbReference type="EMBL" id="AUD04144.1"/>
    </source>
</evidence>
<reference evidence="1 2" key="1">
    <citation type="submission" date="2017-11" db="EMBL/GenBank/DDBJ databases">
        <title>Taxonomic description and genome sequences of Spirosoma HA7 sp. nov., isolated from pollen microhabitat of Corylus avellana.</title>
        <authorList>
            <person name="Ambika Manirajan B."/>
            <person name="Suarez C."/>
            <person name="Ratering S."/>
            <person name="Geissler-Plaum R."/>
            <person name="Cardinale M."/>
            <person name="Sylvia S."/>
        </authorList>
    </citation>
    <scope>NUCLEOTIDE SEQUENCE [LARGE SCALE GENOMIC DNA]</scope>
    <source>
        <strain evidence="1 2">HA7</strain>
    </source>
</reference>